<evidence type="ECO:0000259" key="1">
    <source>
        <dbReference type="SMART" id="SM00871"/>
    </source>
</evidence>
<dbReference type="InterPro" id="IPR011256">
    <property type="entry name" value="Reg_factor_effector_dom_sf"/>
</dbReference>
<sequence length="158" mass="16667">MTTIFPPRLVQLAQPKQLAGITTRTTNADEATPATGKIPALWGRFFSERVAQSVPGYTPQSALYGVYSGYASDAHGAYDLTAAVLADSVLEGLVSTTVPAGAYLVFEGQGSMPATVVAVWGAVWQYFADAPAYARAYAADFEEYSGEGRVAVYIGVQA</sequence>
<accession>A0ABU2C9P0</accession>
<dbReference type="SUPFAM" id="SSF55136">
    <property type="entry name" value="Probable bacterial effector-binding domain"/>
    <property type="match status" value="1"/>
</dbReference>
<evidence type="ECO:0000313" key="2">
    <source>
        <dbReference type="EMBL" id="MDR7378004.1"/>
    </source>
</evidence>
<reference evidence="2 3" key="1">
    <citation type="submission" date="2023-07" db="EMBL/GenBank/DDBJ databases">
        <title>Sorghum-associated microbial communities from plants grown in Nebraska, USA.</title>
        <authorList>
            <person name="Schachtman D."/>
        </authorList>
    </citation>
    <scope>NUCLEOTIDE SEQUENCE [LARGE SCALE GENOMIC DNA]</scope>
    <source>
        <strain evidence="2 3">BE313</strain>
    </source>
</reference>
<protein>
    <submittedName>
        <fullName evidence="2">Transcriptional regulator YdeE</fullName>
    </submittedName>
</protein>
<dbReference type="Proteomes" id="UP001180487">
    <property type="component" value="Unassembled WGS sequence"/>
</dbReference>
<keyword evidence="3" id="KW-1185">Reference proteome</keyword>
<gene>
    <name evidence="2" type="ORF">J2X19_002683</name>
</gene>
<dbReference type="PANTHER" id="PTHR36444">
    <property type="entry name" value="TRANSCRIPTIONAL REGULATOR PROTEIN YOBU-RELATED"/>
    <property type="match status" value="1"/>
</dbReference>
<name>A0ABU2C9P0_9BURK</name>
<dbReference type="Pfam" id="PF14526">
    <property type="entry name" value="Cass2"/>
    <property type="match status" value="1"/>
</dbReference>
<dbReference type="InterPro" id="IPR010499">
    <property type="entry name" value="AraC_E-bd"/>
</dbReference>
<organism evidence="2 3">
    <name type="scientific">Rhodoferax ferrireducens</name>
    <dbReference type="NCBI Taxonomy" id="192843"/>
    <lineage>
        <taxon>Bacteria</taxon>
        <taxon>Pseudomonadati</taxon>
        <taxon>Pseudomonadota</taxon>
        <taxon>Betaproteobacteria</taxon>
        <taxon>Burkholderiales</taxon>
        <taxon>Comamonadaceae</taxon>
        <taxon>Rhodoferax</taxon>
    </lineage>
</organism>
<dbReference type="PANTHER" id="PTHR36444:SF2">
    <property type="entry name" value="TRANSCRIPTIONAL REGULATOR PROTEIN YOBU-RELATED"/>
    <property type="match status" value="1"/>
</dbReference>
<dbReference type="EMBL" id="JAVDXT010000002">
    <property type="protein sequence ID" value="MDR7378004.1"/>
    <property type="molecule type" value="Genomic_DNA"/>
</dbReference>
<dbReference type="Gene3D" id="3.20.80.10">
    <property type="entry name" value="Regulatory factor, effector binding domain"/>
    <property type="match status" value="1"/>
</dbReference>
<dbReference type="SMART" id="SM00871">
    <property type="entry name" value="AraC_E_bind"/>
    <property type="match status" value="1"/>
</dbReference>
<feature type="domain" description="AraC effector-binding" evidence="1">
    <location>
        <begin position="5"/>
        <end position="157"/>
    </location>
</feature>
<dbReference type="InterPro" id="IPR053182">
    <property type="entry name" value="YobU-like_regulator"/>
</dbReference>
<comment type="caution">
    <text evidence="2">The sequence shown here is derived from an EMBL/GenBank/DDBJ whole genome shotgun (WGS) entry which is preliminary data.</text>
</comment>
<dbReference type="InterPro" id="IPR029441">
    <property type="entry name" value="Cass2"/>
</dbReference>
<proteinExistence type="predicted"/>
<evidence type="ECO:0000313" key="3">
    <source>
        <dbReference type="Proteomes" id="UP001180487"/>
    </source>
</evidence>
<dbReference type="RefSeq" id="WP_310373808.1">
    <property type="nucleotide sequence ID" value="NZ_JAVDXT010000002.1"/>
</dbReference>